<dbReference type="SUPFAM" id="SSF46785">
    <property type="entry name" value="Winged helix' DNA-binding domain"/>
    <property type="match status" value="1"/>
</dbReference>
<dbReference type="InterPro" id="IPR000835">
    <property type="entry name" value="HTH_MarR-typ"/>
</dbReference>
<dbReference type="GO" id="GO:0003677">
    <property type="term" value="F:DNA binding"/>
    <property type="evidence" value="ECO:0007669"/>
    <property type="project" value="UniProtKB-KW"/>
</dbReference>
<dbReference type="RefSeq" id="WP_038409293.1">
    <property type="nucleotide sequence ID" value="NZ_FNMX01000001.1"/>
</dbReference>
<dbReference type="PANTHER" id="PTHR42756:SF1">
    <property type="entry name" value="TRANSCRIPTIONAL REPRESSOR OF EMRAB OPERON"/>
    <property type="match status" value="1"/>
</dbReference>
<keyword evidence="1" id="KW-0805">Transcription regulation</keyword>
<reference evidence="5 6" key="1">
    <citation type="submission" date="2016-10" db="EMBL/GenBank/DDBJ databases">
        <authorList>
            <person name="Varghese N."/>
            <person name="Submissions S."/>
        </authorList>
    </citation>
    <scope>NUCLEOTIDE SEQUENCE [LARGE SCALE GENOMIC DNA]</scope>
    <source>
        <strain evidence="5 6">ATCC 49954</strain>
    </source>
</reference>
<dbReference type="EMBL" id="FNMX01000001">
    <property type="protein sequence ID" value="SDW00549.1"/>
    <property type="molecule type" value="Genomic_DNA"/>
</dbReference>
<accession>A0AAX2DKP3</accession>
<keyword evidence="2 5" id="KW-0238">DNA-binding</keyword>
<dbReference type="SMART" id="SM00347">
    <property type="entry name" value="HTH_MARR"/>
    <property type="match status" value="1"/>
</dbReference>
<evidence type="ECO:0000256" key="2">
    <source>
        <dbReference type="ARBA" id="ARBA00023125"/>
    </source>
</evidence>
<dbReference type="Gene3D" id="1.10.10.10">
    <property type="entry name" value="Winged helix-like DNA-binding domain superfamily/Winged helix DNA-binding domain"/>
    <property type="match status" value="1"/>
</dbReference>
<organism evidence="5 6">
    <name type="scientific">Listeria ivanovii</name>
    <dbReference type="NCBI Taxonomy" id="1638"/>
    <lineage>
        <taxon>Bacteria</taxon>
        <taxon>Bacillati</taxon>
        <taxon>Bacillota</taxon>
        <taxon>Bacilli</taxon>
        <taxon>Bacillales</taxon>
        <taxon>Listeriaceae</taxon>
        <taxon>Listeria</taxon>
    </lineage>
</organism>
<dbReference type="PANTHER" id="PTHR42756">
    <property type="entry name" value="TRANSCRIPTIONAL REGULATOR, MARR"/>
    <property type="match status" value="1"/>
</dbReference>
<evidence type="ECO:0000256" key="1">
    <source>
        <dbReference type="ARBA" id="ARBA00023015"/>
    </source>
</evidence>
<evidence type="ECO:0000259" key="4">
    <source>
        <dbReference type="PROSITE" id="PS50995"/>
    </source>
</evidence>
<evidence type="ECO:0000313" key="6">
    <source>
        <dbReference type="Proteomes" id="UP000183610"/>
    </source>
</evidence>
<comment type="caution">
    <text evidence="5">The sequence shown here is derived from an EMBL/GenBank/DDBJ whole genome shotgun (WGS) entry which is preliminary data.</text>
</comment>
<dbReference type="Pfam" id="PF01047">
    <property type="entry name" value="MarR"/>
    <property type="match status" value="1"/>
</dbReference>
<gene>
    <name evidence="5" type="ORF">SAMN05421782_101100</name>
</gene>
<name>A0AAX2DKP3_LISIV</name>
<dbReference type="PRINTS" id="PR00598">
    <property type="entry name" value="HTHMARR"/>
</dbReference>
<dbReference type="AlphaFoldDB" id="A0AAX2DKP3"/>
<dbReference type="Proteomes" id="UP000183610">
    <property type="component" value="Unassembled WGS sequence"/>
</dbReference>
<protein>
    <submittedName>
        <fullName evidence="5">DNA-binding transcriptional regulator, MarR family</fullName>
    </submittedName>
</protein>
<sequence length="149" mass="17264">MADRQESLAKAIAIIHRSESTFKNKKLLETGLNIGQLRYLWTLYKEDGISQESMAKRFMVDKASVTRHIKRLEELGMIRREMDAKDRRIQRIFVTEVGFMMRDLIEETTADWSAKLTAGFSEEEKDNLLHLLDRLSDNAIRAVEGGDME</sequence>
<evidence type="ECO:0000256" key="3">
    <source>
        <dbReference type="ARBA" id="ARBA00023163"/>
    </source>
</evidence>
<evidence type="ECO:0000313" key="5">
    <source>
        <dbReference type="EMBL" id="SDW00549.1"/>
    </source>
</evidence>
<dbReference type="InterPro" id="IPR036390">
    <property type="entry name" value="WH_DNA-bd_sf"/>
</dbReference>
<feature type="domain" description="HTH marR-type" evidence="4">
    <location>
        <begin position="5"/>
        <end position="137"/>
    </location>
</feature>
<keyword evidence="3" id="KW-0804">Transcription</keyword>
<dbReference type="PROSITE" id="PS50995">
    <property type="entry name" value="HTH_MARR_2"/>
    <property type="match status" value="1"/>
</dbReference>
<dbReference type="GO" id="GO:0003700">
    <property type="term" value="F:DNA-binding transcription factor activity"/>
    <property type="evidence" value="ECO:0007669"/>
    <property type="project" value="InterPro"/>
</dbReference>
<proteinExistence type="predicted"/>
<dbReference type="InterPro" id="IPR036388">
    <property type="entry name" value="WH-like_DNA-bd_sf"/>
</dbReference>